<evidence type="ECO:0000313" key="2">
    <source>
        <dbReference type="EMBL" id="NJB96675.1"/>
    </source>
</evidence>
<name>A0A7X6BBY3_9SPHN</name>
<sequence length="247" mass="26185">MTLRLAGLFADAKTLWQRERTLVLPVAGLFFLLPSLGMLLLMVQGAPDLESLSDQAVLLAFYQKFVEANVVPIALAYLAVDYGILALFSLYLRGQGQTLGQVMKAALRRLFPFLLLEVAVSIGFQLGFSLFIAPGLFVFARTWLAAPAYAARPEAGLIEAFKQGWVRSSGVTGLLFLLVAAMVFAGGIGAMAVASIVTGLIATAAGGGAVPEFLGYLLLSVIGAGVWTALAILRVAAYRATEPRQGM</sequence>
<feature type="transmembrane region" description="Helical" evidence="1">
    <location>
        <begin position="174"/>
        <end position="201"/>
    </location>
</feature>
<evidence type="ECO:0000256" key="1">
    <source>
        <dbReference type="SAM" id="Phobius"/>
    </source>
</evidence>
<keyword evidence="1" id="KW-0812">Transmembrane</keyword>
<proteinExistence type="predicted"/>
<keyword evidence="3" id="KW-1185">Reference proteome</keyword>
<organism evidence="2 3">
    <name type="scientific">Sphingomonas trueperi</name>
    <dbReference type="NCBI Taxonomy" id="53317"/>
    <lineage>
        <taxon>Bacteria</taxon>
        <taxon>Pseudomonadati</taxon>
        <taxon>Pseudomonadota</taxon>
        <taxon>Alphaproteobacteria</taxon>
        <taxon>Sphingomonadales</taxon>
        <taxon>Sphingomonadaceae</taxon>
        <taxon>Sphingomonas</taxon>
    </lineage>
</organism>
<gene>
    <name evidence="2" type="ORF">GGR89_000975</name>
</gene>
<dbReference type="AlphaFoldDB" id="A0A7X6BBY3"/>
<keyword evidence="1" id="KW-1133">Transmembrane helix</keyword>
<protein>
    <recommendedName>
        <fullName evidence="4">Glycerophosphoryl diester phosphodiesterase family protein</fullName>
    </recommendedName>
</protein>
<keyword evidence="1" id="KW-0472">Membrane</keyword>
<evidence type="ECO:0008006" key="4">
    <source>
        <dbReference type="Google" id="ProtNLM"/>
    </source>
</evidence>
<dbReference type="EMBL" id="JAATJB010000002">
    <property type="protein sequence ID" value="NJB96675.1"/>
    <property type="molecule type" value="Genomic_DNA"/>
</dbReference>
<dbReference type="Proteomes" id="UP000531251">
    <property type="component" value="Unassembled WGS sequence"/>
</dbReference>
<feature type="transmembrane region" description="Helical" evidence="1">
    <location>
        <begin position="113"/>
        <end position="139"/>
    </location>
</feature>
<feature type="transmembrane region" description="Helical" evidence="1">
    <location>
        <begin position="70"/>
        <end position="92"/>
    </location>
</feature>
<feature type="transmembrane region" description="Helical" evidence="1">
    <location>
        <begin position="213"/>
        <end position="237"/>
    </location>
</feature>
<reference evidence="2 3" key="1">
    <citation type="submission" date="2020-03" db="EMBL/GenBank/DDBJ databases">
        <title>Genomic Encyclopedia of Type Strains, Phase IV (KMG-IV): sequencing the most valuable type-strain genomes for metagenomic binning, comparative biology and taxonomic classification.</title>
        <authorList>
            <person name="Goeker M."/>
        </authorList>
    </citation>
    <scope>NUCLEOTIDE SEQUENCE [LARGE SCALE GENOMIC DNA]</scope>
    <source>
        <strain evidence="2 3">DSM 7225</strain>
    </source>
</reference>
<accession>A0A7X6BBY3</accession>
<feature type="transmembrane region" description="Helical" evidence="1">
    <location>
        <begin position="21"/>
        <end position="43"/>
    </location>
</feature>
<evidence type="ECO:0000313" key="3">
    <source>
        <dbReference type="Proteomes" id="UP000531251"/>
    </source>
</evidence>
<dbReference type="RefSeq" id="WP_125977940.1">
    <property type="nucleotide sequence ID" value="NZ_BAAADY010000021.1"/>
</dbReference>
<comment type="caution">
    <text evidence="2">The sequence shown here is derived from an EMBL/GenBank/DDBJ whole genome shotgun (WGS) entry which is preliminary data.</text>
</comment>